<dbReference type="GeneID" id="96871499"/>
<dbReference type="RefSeq" id="WP_009386279.1">
    <property type="nucleotide sequence ID" value="NZ_CP016307.1"/>
</dbReference>
<dbReference type="PATRIC" id="fig|45658.6.peg.2420"/>
<dbReference type="EMBL" id="CP016414">
    <property type="protein sequence ID" value="ANU35618.1"/>
    <property type="molecule type" value="Genomic_DNA"/>
</dbReference>
<accession>A0A1B1NR93</accession>
<proteinExistence type="predicted"/>
<organism evidence="1 2">
    <name type="scientific">Vibrio scophthalmi</name>
    <dbReference type="NCBI Taxonomy" id="45658"/>
    <lineage>
        <taxon>Bacteria</taxon>
        <taxon>Pseudomonadati</taxon>
        <taxon>Pseudomonadota</taxon>
        <taxon>Gammaproteobacteria</taxon>
        <taxon>Vibrionales</taxon>
        <taxon>Vibrionaceae</taxon>
        <taxon>Vibrio</taxon>
    </lineage>
</organism>
<name>A0A1B1NR93_9VIBR</name>
<protein>
    <submittedName>
        <fullName evidence="1">Uncharacterized protein</fullName>
    </submittedName>
</protein>
<dbReference type="AlphaFoldDB" id="A0A1B1NR93"/>
<dbReference type="Proteomes" id="UP000092528">
    <property type="component" value="Chromosome 1"/>
</dbReference>
<dbReference type="KEGG" id="vsc:VSVS12_02456"/>
<dbReference type="STRING" id="45658.VSVS12_02456"/>
<keyword evidence="2" id="KW-1185">Reference proteome</keyword>
<gene>
    <name evidence="1" type="ORF">VSVS05_00485</name>
</gene>
<sequence length="140" mass="15657">MNISVKNNITAKQAQSGRFFPRKWMNVAALVVALICAYGIVQGGLWLNNKYQQVSHPPTLIYGTWVEDNVAPYLAENIVINQSGVTVNGGVVSTKFSFDGETFRYQHGTEERVFRFGLGNFSSMKLDTKVAYQPVYVKTL</sequence>
<evidence type="ECO:0000313" key="2">
    <source>
        <dbReference type="Proteomes" id="UP000092528"/>
    </source>
</evidence>
<reference evidence="1 2" key="1">
    <citation type="submission" date="2016-07" db="EMBL/GenBank/DDBJ databases">
        <title>Genome sequencing of Vibrio scophthalmi strain VS-05, an isolated from Paralichthys olivaceus.</title>
        <authorList>
            <person name="Han H.-J."/>
        </authorList>
    </citation>
    <scope>NUCLEOTIDE SEQUENCE [LARGE SCALE GENOMIC DNA]</scope>
    <source>
        <strain evidence="1 2">VS-05</strain>
    </source>
</reference>
<evidence type="ECO:0000313" key="1">
    <source>
        <dbReference type="EMBL" id="ANU35618.1"/>
    </source>
</evidence>
<dbReference type="Pfam" id="PF11012">
    <property type="entry name" value="DUF2850"/>
    <property type="match status" value="1"/>
</dbReference>
<dbReference type="InterPro" id="IPR021271">
    <property type="entry name" value="DUF2850"/>
</dbReference>